<keyword evidence="5" id="KW-0804">Transcription</keyword>
<feature type="region of interest" description="Disordered" evidence="7">
    <location>
        <begin position="696"/>
        <end position="751"/>
    </location>
</feature>
<proteinExistence type="predicted"/>
<evidence type="ECO:0000259" key="8">
    <source>
        <dbReference type="Pfam" id="PF04082"/>
    </source>
</evidence>
<keyword evidence="4" id="KW-0238">DNA-binding</keyword>
<keyword evidence="6" id="KW-0539">Nucleus</keyword>
<comment type="caution">
    <text evidence="9">The sequence shown here is derived from an EMBL/GenBank/DDBJ whole genome shotgun (WGS) entry which is preliminary data.</text>
</comment>
<gene>
    <name evidence="9" type="ORF">DSM5745_03936</name>
</gene>
<dbReference type="InterPro" id="IPR050613">
    <property type="entry name" value="Sec_Metabolite_Reg"/>
</dbReference>
<dbReference type="PANTHER" id="PTHR31001">
    <property type="entry name" value="UNCHARACTERIZED TRANSCRIPTIONAL REGULATORY PROTEIN"/>
    <property type="match status" value="1"/>
</dbReference>
<dbReference type="GO" id="GO:0005634">
    <property type="term" value="C:nucleus"/>
    <property type="evidence" value="ECO:0007669"/>
    <property type="project" value="UniProtKB-SubCell"/>
</dbReference>
<dbReference type="Pfam" id="PF04082">
    <property type="entry name" value="Fungal_trans"/>
    <property type="match status" value="1"/>
</dbReference>
<dbReference type="RefSeq" id="XP_026604948.1">
    <property type="nucleotide sequence ID" value="XM_026745952.1"/>
</dbReference>
<evidence type="ECO:0000256" key="5">
    <source>
        <dbReference type="ARBA" id="ARBA00023163"/>
    </source>
</evidence>
<evidence type="ECO:0000256" key="2">
    <source>
        <dbReference type="ARBA" id="ARBA00022723"/>
    </source>
</evidence>
<dbReference type="GO" id="GO:0003677">
    <property type="term" value="F:DNA binding"/>
    <property type="evidence" value="ECO:0007669"/>
    <property type="project" value="UniProtKB-KW"/>
</dbReference>
<dbReference type="CDD" id="cd00067">
    <property type="entry name" value="GAL4"/>
    <property type="match status" value="1"/>
</dbReference>
<dbReference type="EMBL" id="PVWQ01000004">
    <property type="protein sequence ID" value="RDW83610.1"/>
    <property type="molecule type" value="Genomic_DNA"/>
</dbReference>
<dbReference type="GO" id="GO:0000981">
    <property type="term" value="F:DNA-binding transcription factor activity, RNA polymerase II-specific"/>
    <property type="evidence" value="ECO:0007669"/>
    <property type="project" value="InterPro"/>
</dbReference>
<dbReference type="InterPro" id="IPR036864">
    <property type="entry name" value="Zn2-C6_fun-type_DNA-bd_sf"/>
</dbReference>
<sequence length="796" mass="88079">MKCDRKEPCDNCTTAGRHCEYVKAASKDEGLQHKITELKEAKDALDAGLLAAQAQASQPRKRSKARGASSSDDGKEDDSGDDVYLEPSPFAVVGVAYANENKPSDGMDDLGIRIGRMSLGEKVGGLYHPRFADEVRRVSPAQGPGSGSGPRRGGASKPAAGDVASLQAQLTPSEAFLFGHTTTSKVLTEYLPSRTLSDRLLERYWCAVHPIARVVHRPSFLERYEALYEYLEQGSPPPPSLIAIVCAVLFSAAVSMSDADAVEIGMSGNSKQNLLAQFKVGTEAALGRAHLIRTSSLETLQAFVAYLLPLCLGQMSRVHTVVAGMLVRLAECLGLHIDPVEFGFSPAECQIRRLIWYQVCHIDQSTSFAQAPRPFIHPNGYTTQLPLVISTDAPVYWNDMVYTNLFFECREMVRRNQMHLHRVDQRKMSLTKAISLIEEFRIAMDVKYGPYIHHATPGPMQRMTSLVLTLHTTHLYVMQLARYLASVSYRMPDRLRQILLAKGTEHLEVAMELDSAPEFKQWAWYTPAFHQYHIAVLFMIEVMRFPRRREASRIWRCLDFIYEEPLSTSAIAPLAVLNPTIDQVIHHRDVKARYLLGLLADEMDVYQDTKQTKAPSHVVNAPVGMAPERPGETRDPSMPLNSAYGEPTAPEAEQPRQPHFQAIPGVSQPISILSQPSDGAFHGSFPEILPANITPHGWSSSSGTPSWTQSHYRFSETTSSLPGVSAPQGLYGTTPATDSSQSTSQYPPAGPDDIYNIDVQELEIDWDLWDSMFPPAFNDGTLDISVGLEEGWAGLI</sequence>
<comment type="subcellular location">
    <subcellularLocation>
        <location evidence="1">Nucleus</location>
    </subcellularLocation>
</comment>
<feature type="region of interest" description="Disordered" evidence="7">
    <location>
        <begin position="138"/>
        <end position="164"/>
    </location>
</feature>
<dbReference type="PANTHER" id="PTHR31001:SF40">
    <property type="entry name" value="ZN(II)2CYS6 TRANSCRIPTION FACTOR (EUROFUNG)"/>
    <property type="match status" value="1"/>
</dbReference>
<name>A0A3D8SBC2_9EURO</name>
<feature type="region of interest" description="Disordered" evidence="7">
    <location>
        <begin position="49"/>
        <end position="85"/>
    </location>
</feature>
<dbReference type="Gene3D" id="4.10.240.10">
    <property type="entry name" value="Zn(2)-C6 fungal-type DNA-binding domain"/>
    <property type="match status" value="1"/>
</dbReference>
<feature type="compositionally biased region" description="Low complexity" evidence="7">
    <location>
        <begin position="696"/>
        <end position="711"/>
    </location>
</feature>
<feature type="compositionally biased region" description="Polar residues" evidence="7">
    <location>
        <begin position="734"/>
        <end position="746"/>
    </location>
</feature>
<keyword evidence="10" id="KW-1185">Reference proteome</keyword>
<dbReference type="GO" id="GO:0006351">
    <property type="term" value="P:DNA-templated transcription"/>
    <property type="evidence" value="ECO:0007669"/>
    <property type="project" value="InterPro"/>
</dbReference>
<keyword evidence="2" id="KW-0479">Metal-binding</keyword>
<dbReference type="InterPro" id="IPR001138">
    <property type="entry name" value="Zn2Cys6_DnaBD"/>
</dbReference>
<evidence type="ECO:0000256" key="3">
    <source>
        <dbReference type="ARBA" id="ARBA00023015"/>
    </source>
</evidence>
<feature type="compositionally biased region" description="Acidic residues" evidence="7">
    <location>
        <begin position="74"/>
        <end position="84"/>
    </location>
</feature>
<protein>
    <recommendedName>
        <fullName evidence="8">Xylanolytic transcriptional activator regulatory domain-containing protein</fullName>
    </recommendedName>
</protein>
<dbReference type="InterPro" id="IPR007219">
    <property type="entry name" value="XnlR_reg_dom"/>
</dbReference>
<organism evidence="9 10">
    <name type="scientific">Aspergillus mulundensis</name>
    <dbReference type="NCBI Taxonomy" id="1810919"/>
    <lineage>
        <taxon>Eukaryota</taxon>
        <taxon>Fungi</taxon>
        <taxon>Dikarya</taxon>
        <taxon>Ascomycota</taxon>
        <taxon>Pezizomycotina</taxon>
        <taxon>Eurotiomycetes</taxon>
        <taxon>Eurotiomycetidae</taxon>
        <taxon>Eurotiales</taxon>
        <taxon>Aspergillaceae</taxon>
        <taxon>Aspergillus</taxon>
        <taxon>Aspergillus subgen. Nidulantes</taxon>
    </lineage>
</organism>
<feature type="domain" description="Xylanolytic transcriptional activator regulatory" evidence="8">
    <location>
        <begin position="201"/>
        <end position="363"/>
    </location>
</feature>
<dbReference type="STRING" id="1810919.A0A3D8SBC2"/>
<accession>A0A3D8SBC2</accession>
<evidence type="ECO:0000256" key="6">
    <source>
        <dbReference type="ARBA" id="ARBA00023242"/>
    </source>
</evidence>
<dbReference type="CDD" id="cd12148">
    <property type="entry name" value="fungal_TF_MHR"/>
    <property type="match status" value="1"/>
</dbReference>
<evidence type="ECO:0000256" key="4">
    <source>
        <dbReference type="ARBA" id="ARBA00023125"/>
    </source>
</evidence>
<reference evidence="9 10" key="1">
    <citation type="journal article" date="2018" name="IMA Fungus">
        <title>IMA Genome-F 9: Draft genome sequence of Annulohypoxylon stygium, Aspergillus mulundensis, Berkeleyomyces basicola (syn. Thielaviopsis basicola), Ceratocystis smalleyi, two Cercospora beticola strains, Coleophoma cylindrospora, Fusarium fracticaudum, Phialophora cf. hyalina, and Morchella septimelata.</title>
        <authorList>
            <person name="Wingfield B.D."/>
            <person name="Bills G.F."/>
            <person name="Dong Y."/>
            <person name="Huang W."/>
            <person name="Nel W.J."/>
            <person name="Swalarsk-Parry B.S."/>
            <person name="Vaghefi N."/>
            <person name="Wilken P.M."/>
            <person name="An Z."/>
            <person name="de Beer Z.W."/>
            <person name="De Vos L."/>
            <person name="Chen L."/>
            <person name="Duong T.A."/>
            <person name="Gao Y."/>
            <person name="Hammerbacher A."/>
            <person name="Kikkert J.R."/>
            <person name="Li Y."/>
            <person name="Li H."/>
            <person name="Li K."/>
            <person name="Li Q."/>
            <person name="Liu X."/>
            <person name="Ma X."/>
            <person name="Naidoo K."/>
            <person name="Pethybridge S.J."/>
            <person name="Sun J."/>
            <person name="Steenkamp E.T."/>
            <person name="van der Nest M.A."/>
            <person name="van Wyk S."/>
            <person name="Wingfield M.J."/>
            <person name="Xiong C."/>
            <person name="Yue Q."/>
            <person name="Zhang X."/>
        </authorList>
    </citation>
    <scope>NUCLEOTIDE SEQUENCE [LARGE SCALE GENOMIC DNA]</scope>
    <source>
        <strain evidence="9 10">DSM 5745</strain>
    </source>
</reference>
<dbReference type="OrthoDB" id="424974at2759"/>
<evidence type="ECO:0000256" key="1">
    <source>
        <dbReference type="ARBA" id="ARBA00004123"/>
    </source>
</evidence>
<keyword evidence="3" id="KW-0805">Transcription regulation</keyword>
<dbReference type="GeneID" id="38114306"/>
<evidence type="ECO:0000256" key="7">
    <source>
        <dbReference type="SAM" id="MobiDB-lite"/>
    </source>
</evidence>
<dbReference type="Proteomes" id="UP000256690">
    <property type="component" value="Unassembled WGS sequence"/>
</dbReference>
<dbReference type="GO" id="GO:0008270">
    <property type="term" value="F:zinc ion binding"/>
    <property type="evidence" value="ECO:0007669"/>
    <property type="project" value="InterPro"/>
</dbReference>
<evidence type="ECO:0000313" key="9">
    <source>
        <dbReference type="EMBL" id="RDW83610.1"/>
    </source>
</evidence>
<feature type="region of interest" description="Disordered" evidence="7">
    <location>
        <begin position="621"/>
        <end position="655"/>
    </location>
</feature>
<dbReference type="AlphaFoldDB" id="A0A3D8SBC2"/>
<evidence type="ECO:0000313" key="10">
    <source>
        <dbReference type="Proteomes" id="UP000256690"/>
    </source>
</evidence>